<protein>
    <recommendedName>
        <fullName evidence="6">YDG domain-containing protein</fullName>
    </recommendedName>
</protein>
<dbReference type="PROSITE" id="PS51015">
    <property type="entry name" value="YDG"/>
    <property type="match status" value="1"/>
</dbReference>
<feature type="compositionally biased region" description="Gly residues" evidence="5">
    <location>
        <begin position="487"/>
        <end position="501"/>
    </location>
</feature>
<dbReference type="GO" id="GO:0003690">
    <property type="term" value="F:double-stranded DNA binding"/>
    <property type="evidence" value="ECO:0007669"/>
    <property type="project" value="TreeGrafter"/>
</dbReference>
<evidence type="ECO:0000256" key="5">
    <source>
        <dbReference type="SAM" id="MobiDB-lite"/>
    </source>
</evidence>
<dbReference type="PANTHER" id="PTHR45660:SF13">
    <property type="entry name" value="HISTONE-LYSINE N-METHYLTRANSFERASE SETMAR"/>
    <property type="match status" value="1"/>
</dbReference>
<keyword evidence="4" id="KW-0175">Coiled coil</keyword>
<dbReference type="EMBL" id="BNJQ01000001">
    <property type="protein sequence ID" value="GHP01431.1"/>
    <property type="molecule type" value="Genomic_DNA"/>
</dbReference>
<dbReference type="OrthoDB" id="5792673at2759"/>
<comment type="caution">
    <text evidence="7">The sequence shown here is derived from an EMBL/GenBank/DDBJ whole genome shotgun (WGS) entry which is preliminary data.</text>
</comment>
<feature type="compositionally biased region" description="Basic and acidic residues" evidence="5">
    <location>
        <begin position="396"/>
        <end position="408"/>
    </location>
</feature>
<evidence type="ECO:0000313" key="7">
    <source>
        <dbReference type="EMBL" id="GHP01431.1"/>
    </source>
</evidence>
<feature type="region of interest" description="Disordered" evidence="5">
    <location>
        <begin position="608"/>
        <end position="641"/>
    </location>
</feature>
<feature type="coiled-coil region" evidence="4">
    <location>
        <begin position="122"/>
        <end position="149"/>
    </location>
</feature>
<dbReference type="GO" id="GO:0042054">
    <property type="term" value="F:histone methyltransferase activity"/>
    <property type="evidence" value="ECO:0007669"/>
    <property type="project" value="TreeGrafter"/>
</dbReference>
<dbReference type="Gene3D" id="2.30.280.10">
    <property type="entry name" value="SRA-YDG"/>
    <property type="match status" value="1"/>
</dbReference>
<feature type="compositionally biased region" description="Pro residues" evidence="5">
    <location>
        <begin position="617"/>
        <end position="626"/>
    </location>
</feature>
<feature type="region of interest" description="Disordered" evidence="5">
    <location>
        <begin position="382"/>
        <end position="424"/>
    </location>
</feature>
<organism evidence="7 8">
    <name type="scientific">Pycnococcus provasolii</name>
    <dbReference type="NCBI Taxonomy" id="41880"/>
    <lineage>
        <taxon>Eukaryota</taxon>
        <taxon>Viridiplantae</taxon>
        <taxon>Chlorophyta</taxon>
        <taxon>Pseudoscourfieldiophyceae</taxon>
        <taxon>Pseudoscourfieldiales</taxon>
        <taxon>Pycnococcaceae</taxon>
        <taxon>Pycnococcus</taxon>
    </lineage>
</organism>
<dbReference type="PANTHER" id="PTHR45660">
    <property type="entry name" value="HISTONE-LYSINE N-METHYLTRANSFERASE SETMAR"/>
    <property type="match status" value="1"/>
</dbReference>
<feature type="compositionally biased region" description="Low complexity" evidence="5">
    <location>
        <begin position="412"/>
        <end position="424"/>
    </location>
</feature>
<name>A0A830H6V5_9CHLO</name>
<proteinExistence type="predicted"/>
<dbReference type="SUPFAM" id="SSF88697">
    <property type="entry name" value="PUA domain-like"/>
    <property type="match status" value="1"/>
</dbReference>
<dbReference type="Pfam" id="PF02182">
    <property type="entry name" value="SAD_SRA"/>
    <property type="match status" value="1"/>
</dbReference>
<dbReference type="InterPro" id="IPR036987">
    <property type="entry name" value="SRA-YDG_sf"/>
</dbReference>
<evidence type="ECO:0000259" key="6">
    <source>
        <dbReference type="PROSITE" id="PS51015"/>
    </source>
</evidence>
<dbReference type="GO" id="GO:0005634">
    <property type="term" value="C:nucleus"/>
    <property type="evidence" value="ECO:0007669"/>
    <property type="project" value="UniProtKB-SubCell"/>
</dbReference>
<keyword evidence="2 3" id="KW-0539">Nucleus</keyword>
<sequence>MPSRSKPAFGDADDSNKGGGGDDEADSPTRPTRPANLAPQELVATVLEPITDKSKGIEPGKRVSIQTLSHWKHPWRTAPRLTSPRSIVVCLRAGVDPYNLVARTVEDFLDIQSDRVVAKRRHNRYCAKRDALLERLTKLEARQEAAKKLTKYAKEQAQKASQDVRKMFLLKLVAFREKLSAYIESEAQRVKTGGGQPRPDLKALAACRADDKVADRVGEVPGLVVNDVFMTRAELAVCGAHVPHMRGIATLDGIATSVVASGGFVDDTDNIDEMWYTGEGGNDTLGNRKQVKAQNLTMSGNLGLKRAVDEKRAVRVFRKSLNPESVMGEIYSQTGHYTQNIAVYTYDGLYEATEMRWKNGRDGYPIVQFRLVRRGGQVKLREASGGARAPVTPAVDGKHPLAKEERGRTNQTAKPTAKSAGAGAGAGASATFVATTSAAPVSANTRSAAAQAPAWTPPPSLQAFFASTTPSRKVERNAGTSSAAASGGAGAGAGVGVGGDGAPTPPRRASARNSGKRHIKYFADVDSSDDDEEERRGAGRKRWRGTSDILGPCTPPKPSAPHATSSTPRTKVKSEPQVACYAYASDDDDVVLVDPPKRARVVVDCTSDAEEDHVAPPCTPSHPPNTSPLMAPAWSSKVLGL</sequence>
<keyword evidence="8" id="KW-1185">Reference proteome</keyword>
<evidence type="ECO:0000256" key="3">
    <source>
        <dbReference type="PROSITE-ProRule" id="PRU00358"/>
    </source>
</evidence>
<evidence type="ECO:0000313" key="8">
    <source>
        <dbReference type="Proteomes" id="UP000660262"/>
    </source>
</evidence>
<comment type="subcellular location">
    <subcellularLocation>
        <location evidence="1">Chromosome</location>
    </subcellularLocation>
    <subcellularLocation>
        <location evidence="3">Nucleus</location>
    </subcellularLocation>
</comment>
<feature type="domain" description="YDG" evidence="6">
    <location>
        <begin position="218"/>
        <end position="373"/>
    </location>
</feature>
<dbReference type="AlphaFoldDB" id="A0A830H6V5"/>
<dbReference type="InterPro" id="IPR003105">
    <property type="entry name" value="SRA_YDG"/>
</dbReference>
<feature type="region of interest" description="Disordered" evidence="5">
    <location>
        <begin position="1"/>
        <end position="42"/>
    </location>
</feature>
<gene>
    <name evidence="7" type="ORF">PPROV_000018700</name>
</gene>
<dbReference type="SMART" id="SM00466">
    <property type="entry name" value="SRA"/>
    <property type="match status" value="1"/>
</dbReference>
<dbReference type="Proteomes" id="UP000660262">
    <property type="component" value="Unassembled WGS sequence"/>
</dbReference>
<dbReference type="GO" id="GO:0005694">
    <property type="term" value="C:chromosome"/>
    <property type="evidence" value="ECO:0007669"/>
    <property type="project" value="UniProtKB-SubCell"/>
</dbReference>
<feature type="region of interest" description="Disordered" evidence="5">
    <location>
        <begin position="470"/>
        <end position="572"/>
    </location>
</feature>
<evidence type="ECO:0000256" key="4">
    <source>
        <dbReference type="SAM" id="Coils"/>
    </source>
</evidence>
<dbReference type="InterPro" id="IPR015947">
    <property type="entry name" value="PUA-like_sf"/>
</dbReference>
<evidence type="ECO:0000256" key="1">
    <source>
        <dbReference type="ARBA" id="ARBA00004286"/>
    </source>
</evidence>
<evidence type="ECO:0000256" key="2">
    <source>
        <dbReference type="ARBA" id="ARBA00023242"/>
    </source>
</evidence>
<reference evidence="7" key="1">
    <citation type="submission" date="2020-10" db="EMBL/GenBank/DDBJ databases">
        <title>Unveiling of a novel bifunctional photoreceptor, Dualchrome1, isolated from a cosmopolitan green alga.</title>
        <authorList>
            <person name="Suzuki S."/>
            <person name="Kawachi M."/>
        </authorList>
    </citation>
    <scope>NUCLEOTIDE SEQUENCE</scope>
    <source>
        <strain evidence="7">NIES 2893</strain>
    </source>
</reference>
<dbReference type="InterPro" id="IPR051357">
    <property type="entry name" value="H3K9_HMTase_SUVAR3-9"/>
</dbReference>
<accession>A0A830H6V5</accession>